<gene>
    <name evidence="2" type="ORF">GSOID_T00028467001</name>
</gene>
<proteinExistence type="predicted"/>
<dbReference type="EMBL" id="FN654706">
    <property type="protein sequence ID" value="CBY35991.1"/>
    <property type="molecule type" value="Genomic_DNA"/>
</dbReference>
<evidence type="ECO:0000313" key="2">
    <source>
        <dbReference type="EMBL" id="CBY35991.1"/>
    </source>
</evidence>
<keyword evidence="1" id="KW-0472">Membrane</keyword>
<dbReference type="Proteomes" id="UP000011014">
    <property type="component" value="Unassembled WGS sequence"/>
</dbReference>
<dbReference type="AlphaFoldDB" id="E4YKI0"/>
<keyword evidence="1" id="KW-1133">Transmembrane helix</keyword>
<sequence>MYKFIPPAIIAFISIYFQSWIGSFLVVVFLIGIERRKKNVIAGIEEKWNPTNELTKCIKGGAPWMFKVNASCFGLLTSYHESINWKSIIRCSIEYRETKIFDYLINSSQSNKLLYNCFVENLATWFKLTVHSGDPTLAKLFFDVFGSFPEIRTLPPDFAVRPRQSLADNGTLIILKKQAIRAININFRVKNYSSAIRSCPLGDANGSTLALSFEDVELMLKEAAYFESRHRFKIDKMEIYFKTSGKTAVTALFSIINYLLQKDSETFQNLAKKYLQILELFLKLPLEIPEDIKCSDVLDFLRYSENTKIWKTDVGLSVFQLTQLWFGNRGNLQFRCKQVLLKSCKIENLEKNTDIPEIIREYVTLNTSTENLVL</sequence>
<name>E4YKI0_OIKDI</name>
<keyword evidence="1" id="KW-0812">Transmembrane</keyword>
<accession>E4YKI0</accession>
<protein>
    <submittedName>
        <fullName evidence="2">Uncharacterized protein</fullName>
    </submittedName>
</protein>
<organism evidence="2">
    <name type="scientific">Oikopleura dioica</name>
    <name type="common">Tunicate</name>
    <dbReference type="NCBI Taxonomy" id="34765"/>
    <lineage>
        <taxon>Eukaryota</taxon>
        <taxon>Metazoa</taxon>
        <taxon>Chordata</taxon>
        <taxon>Tunicata</taxon>
        <taxon>Appendicularia</taxon>
        <taxon>Copelata</taxon>
        <taxon>Oikopleuridae</taxon>
        <taxon>Oikopleura</taxon>
    </lineage>
</organism>
<feature type="transmembrane region" description="Helical" evidence="1">
    <location>
        <begin position="6"/>
        <end position="31"/>
    </location>
</feature>
<evidence type="ECO:0000256" key="1">
    <source>
        <dbReference type="SAM" id="Phobius"/>
    </source>
</evidence>
<reference evidence="2" key="1">
    <citation type="journal article" date="2010" name="Science">
        <title>Plasticity of animal genome architecture unmasked by rapid evolution of a pelagic tunicate.</title>
        <authorList>
            <person name="Denoeud F."/>
            <person name="Henriet S."/>
            <person name="Mungpakdee S."/>
            <person name="Aury J.M."/>
            <person name="Da Silva C."/>
            <person name="Brinkmann H."/>
            <person name="Mikhaleva J."/>
            <person name="Olsen L.C."/>
            <person name="Jubin C."/>
            <person name="Canestro C."/>
            <person name="Bouquet J.M."/>
            <person name="Danks G."/>
            <person name="Poulain J."/>
            <person name="Campsteijn C."/>
            <person name="Adamski M."/>
            <person name="Cross I."/>
            <person name="Yadetie F."/>
            <person name="Muffato M."/>
            <person name="Louis A."/>
            <person name="Butcher S."/>
            <person name="Tsagkogeorga G."/>
            <person name="Konrad A."/>
            <person name="Singh S."/>
            <person name="Jensen M.F."/>
            <person name="Cong E.H."/>
            <person name="Eikeseth-Otteraa H."/>
            <person name="Noel B."/>
            <person name="Anthouard V."/>
            <person name="Porcel B.M."/>
            <person name="Kachouri-Lafond R."/>
            <person name="Nishino A."/>
            <person name="Ugolini M."/>
            <person name="Chourrout P."/>
            <person name="Nishida H."/>
            <person name="Aasland R."/>
            <person name="Huzurbazar S."/>
            <person name="Westhof E."/>
            <person name="Delsuc F."/>
            <person name="Lehrach H."/>
            <person name="Reinhardt R."/>
            <person name="Weissenbach J."/>
            <person name="Roy S.W."/>
            <person name="Artiguenave F."/>
            <person name="Postlethwait J.H."/>
            <person name="Manak J.R."/>
            <person name="Thompson E.M."/>
            <person name="Jaillon O."/>
            <person name="Du Pasquier L."/>
            <person name="Boudinot P."/>
            <person name="Liberles D.A."/>
            <person name="Volff J.N."/>
            <person name="Philippe H."/>
            <person name="Lenhard B."/>
            <person name="Roest Crollius H."/>
            <person name="Wincker P."/>
            <person name="Chourrout D."/>
        </authorList>
    </citation>
    <scope>NUCLEOTIDE SEQUENCE [LARGE SCALE GENOMIC DNA]</scope>
</reference>